<sequence length="414" mass="46673">MKKFLFFCLISTTMMAQQKPFVANYDESKVGQFTLPDPLLIGSKKLNSQADWEKNRASWLTLFADHMYGQMPKKSVKQTNTLVSQKEILGGKAVQSIWKMDFAGKVQATVVVILPKSNKKVPVFMGLNFCGNQTISTDDGIPIFDKYVVCNNDPKFIKNISQATSRGEWASRWQIEKVIDAGFGTITAACGDFEEDFATGYKNGLRTKLASELGLKPEEWTANGAWAWGLSRMLDLAQSVQEIDGKKVILHGHSRLGKAALWAGANDRRFAAIISNESGEGGAALSRRIYGETIWRITNSFPHWFLPRYATYADRENELPFDQHILLSLMAPRPVYVASAFGDQWSDPKGEFLSTKEMEKVYALYGKKGLGNIDMPGLNQPVGKHIRYHIRDGKHDINEYDWEQYIKFGKEEVE</sequence>
<evidence type="ECO:0000256" key="3">
    <source>
        <dbReference type="ARBA" id="ARBA00022801"/>
    </source>
</evidence>
<keyword evidence="6" id="KW-1185">Reference proteome</keyword>
<reference evidence="5 6" key="1">
    <citation type="submission" date="2020-03" db="EMBL/GenBank/DDBJ databases">
        <authorList>
            <person name="Pitt A."/>
            <person name="Hahn M.W."/>
        </authorList>
    </citation>
    <scope>NUCLEOTIDE SEQUENCE [LARGE SCALE GENOMIC DNA]</scope>
    <source>
        <strain evidence="5 6">5A-MARBSE</strain>
    </source>
</reference>
<dbReference type="RefSeq" id="WP_269009164.1">
    <property type="nucleotide sequence ID" value="NZ_JAANOH010000001.1"/>
</dbReference>
<keyword evidence="1" id="KW-0719">Serine esterase</keyword>
<accession>A0ABT4JCR7</accession>
<gene>
    <name evidence="5" type="ORF">G9H61_00495</name>
</gene>
<feature type="domain" description="4-O-methyl-glucuronoyl methylesterase-like" evidence="4">
    <location>
        <begin position="223"/>
        <end position="366"/>
    </location>
</feature>
<name>A0ABT4JCR7_9BACT</name>
<organism evidence="5 6">
    <name type="scientific">Aquirufa ecclesiirivi</name>
    <dbReference type="NCBI Taxonomy" id="2715124"/>
    <lineage>
        <taxon>Bacteria</taxon>
        <taxon>Pseudomonadati</taxon>
        <taxon>Bacteroidota</taxon>
        <taxon>Cytophagia</taxon>
        <taxon>Cytophagales</taxon>
        <taxon>Flectobacillaceae</taxon>
        <taxon>Aquirufa</taxon>
    </lineage>
</organism>
<evidence type="ECO:0000313" key="5">
    <source>
        <dbReference type="EMBL" id="MCZ2473907.1"/>
    </source>
</evidence>
<protein>
    <submittedName>
        <fullName evidence="5">Acetylxylan esterase</fullName>
    </submittedName>
</protein>
<dbReference type="InterPro" id="IPR029058">
    <property type="entry name" value="AB_hydrolase_fold"/>
</dbReference>
<dbReference type="SUPFAM" id="SSF53474">
    <property type="entry name" value="alpha/beta-Hydrolases"/>
    <property type="match status" value="1"/>
</dbReference>
<keyword evidence="3" id="KW-0378">Hydrolase</keyword>
<evidence type="ECO:0000256" key="1">
    <source>
        <dbReference type="ARBA" id="ARBA00022487"/>
    </source>
</evidence>
<keyword evidence="2" id="KW-0732">Signal</keyword>
<evidence type="ECO:0000313" key="6">
    <source>
        <dbReference type="Proteomes" id="UP001321186"/>
    </source>
</evidence>
<comment type="caution">
    <text evidence="5">The sequence shown here is derived from an EMBL/GenBank/DDBJ whole genome shotgun (WGS) entry which is preliminary data.</text>
</comment>
<dbReference type="Proteomes" id="UP001321186">
    <property type="component" value="Unassembled WGS sequence"/>
</dbReference>
<dbReference type="InterPro" id="IPR054579">
    <property type="entry name" value="GCE-like_dom"/>
</dbReference>
<dbReference type="EMBL" id="JAANOH010000001">
    <property type="protein sequence ID" value="MCZ2473907.1"/>
    <property type="molecule type" value="Genomic_DNA"/>
</dbReference>
<proteinExistence type="predicted"/>
<dbReference type="Pfam" id="PF22244">
    <property type="entry name" value="GCE_fung"/>
    <property type="match status" value="1"/>
</dbReference>
<dbReference type="Gene3D" id="3.40.50.1820">
    <property type="entry name" value="alpha/beta hydrolase"/>
    <property type="match status" value="1"/>
</dbReference>
<evidence type="ECO:0000259" key="4">
    <source>
        <dbReference type="Pfam" id="PF22244"/>
    </source>
</evidence>
<evidence type="ECO:0000256" key="2">
    <source>
        <dbReference type="ARBA" id="ARBA00022729"/>
    </source>
</evidence>